<gene>
    <name evidence="2" type="ORF">SDC9_90052</name>
</gene>
<proteinExistence type="predicted"/>
<evidence type="ECO:0000256" key="1">
    <source>
        <dbReference type="SAM" id="Phobius"/>
    </source>
</evidence>
<protein>
    <recommendedName>
        <fullName evidence="3">Dipeptide transport system permease protein DppB</fullName>
    </recommendedName>
</protein>
<evidence type="ECO:0008006" key="3">
    <source>
        <dbReference type="Google" id="ProtNLM"/>
    </source>
</evidence>
<keyword evidence="1" id="KW-0812">Transmembrane</keyword>
<sequence>MGQLGIRAIQDREYGIIMALNLITATLVLTGNLISDILYAIVDPRIRH</sequence>
<dbReference type="EMBL" id="VSSQ01010081">
    <property type="protein sequence ID" value="MPM43379.1"/>
    <property type="molecule type" value="Genomic_DNA"/>
</dbReference>
<reference evidence="2" key="1">
    <citation type="submission" date="2019-08" db="EMBL/GenBank/DDBJ databases">
        <authorList>
            <person name="Kucharzyk K."/>
            <person name="Murdoch R.W."/>
            <person name="Higgins S."/>
            <person name="Loffler F."/>
        </authorList>
    </citation>
    <scope>NUCLEOTIDE SEQUENCE</scope>
</reference>
<keyword evidence="1" id="KW-0472">Membrane</keyword>
<feature type="transmembrane region" description="Helical" evidence="1">
    <location>
        <begin position="16"/>
        <end position="42"/>
    </location>
</feature>
<dbReference type="AlphaFoldDB" id="A0A644ZQW8"/>
<name>A0A644ZQW8_9ZZZZ</name>
<accession>A0A644ZQW8</accession>
<organism evidence="2">
    <name type="scientific">bioreactor metagenome</name>
    <dbReference type="NCBI Taxonomy" id="1076179"/>
    <lineage>
        <taxon>unclassified sequences</taxon>
        <taxon>metagenomes</taxon>
        <taxon>ecological metagenomes</taxon>
    </lineage>
</organism>
<keyword evidence="1" id="KW-1133">Transmembrane helix</keyword>
<evidence type="ECO:0000313" key="2">
    <source>
        <dbReference type="EMBL" id="MPM43379.1"/>
    </source>
</evidence>
<comment type="caution">
    <text evidence="2">The sequence shown here is derived from an EMBL/GenBank/DDBJ whole genome shotgun (WGS) entry which is preliminary data.</text>
</comment>